<accession>K6XW97</accession>
<evidence type="ECO:0000256" key="1">
    <source>
        <dbReference type="SAM" id="Phobius"/>
    </source>
</evidence>
<name>K6XW97_9ALTE</name>
<comment type="caution">
    <text evidence="2">The sequence shown here is derived from an EMBL/GenBank/DDBJ whole genome shotgun (WGS) entry which is preliminary data.</text>
</comment>
<dbReference type="Proteomes" id="UP000006263">
    <property type="component" value="Unassembled WGS sequence"/>
</dbReference>
<dbReference type="EMBL" id="BAEP01000054">
    <property type="protein sequence ID" value="GAC24884.1"/>
    <property type="molecule type" value="Genomic_DNA"/>
</dbReference>
<sequence length="53" mass="5920">MPERGSPTDNQNITHASLNIFVLINCFTSGFNFNHSLVISNRGMSAKFKGYKN</sequence>
<feature type="transmembrane region" description="Helical" evidence="1">
    <location>
        <begin position="20"/>
        <end position="39"/>
    </location>
</feature>
<keyword evidence="1" id="KW-0812">Transmembrane</keyword>
<keyword evidence="1" id="KW-1133">Transmembrane helix</keyword>
<reference evidence="2 3" key="1">
    <citation type="journal article" date="2017" name="Antonie Van Leeuwenhoek">
        <title>Rhizobium rhizosphaerae sp. nov., a novel species isolated from rice rhizosphere.</title>
        <authorList>
            <person name="Zhao J.J."/>
            <person name="Zhang J."/>
            <person name="Zhang R.J."/>
            <person name="Zhang C.W."/>
            <person name="Yin H.Q."/>
            <person name="Zhang X.X."/>
        </authorList>
    </citation>
    <scope>NUCLEOTIDE SEQUENCE [LARGE SCALE GENOMIC DNA]</scope>
    <source>
        <strain evidence="2 3">KMM 241</strain>
    </source>
</reference>
<gene>
    <name evidence="2" type="ORF">GMES_2589</name>
</gene>
<organism evidence="2 3">
    <name type="scientific">Paraglaciecola mesophila KMM 241</name>
    <dbReference type="NCBI Taxonomy" id="1128912"/>
    <lineage>
        <taxon>Bacteria</taxon>
        <taxon>Pseudomonadati</taxon>
        <taxon>Pseudomonadota</taxon>
        <taxon>Gammaproteobacteria</taxon>
        <taxon>Alteromonadales</taxon>
        <taxon>Alteromonadaceae</taxon>
        <taxon>Paraglaciecola</taxon>
    </lineage>
</organism>
<dbReference type="AlphaFoldDB" id="K6XW97"/>
<evidence type="ECO:0000313" key="3">
    <source>
        <dbReference type="Proteomes" id="UP000006263"/>
    </source>
</evidence>
<protein>
    <submittedName>
        <fullName evidence="2">Uncharacterized protein</fullName>
    </submittedName>
</protein>
<keyword evidence="1" id="KW-0472">Membrane</keyword>
<evidence type="ECO:0000313" key="2">
    <source>
        <dbReference type="EMBL" id="GAC24884.1"/>
    </source>
</evidence>
<proteinExistence type="predicted"/>